<dbReference type="Proteomes" id="UP000179807">
    <property type="component" value="Unassembled WGS sequence"/>
</dbReference>
<evidence type="ECO:0000313" key="2">
    <source>
        <dbReference type="Proteomes" id="UP000179807"/>
    </source>
</evidence>
<proteinExistence type="predicted"/>
<dbReference type="AlphaFoldDB" id="A0A1J4J3Y6"/>
<dbReference type="GeneID" id="94847498"/>
<protein>
    <recommendedName>
        <fullName evidence="3">UDENN FLCN/SMCR8-type domain-containing protein</fullName>
    </recommendedName>
</protein>
<keyword evidence="2" id="KW-1185">Reference proteome</keyword>
<dbReference type="EMBL" id="MLAK01001349">
    <property type="protein sequence ID" value="OHS94074.1"/>
    <property type="molecule type" value="Genomic_DNA"/>
</dbReference>
<organism evidence="1 2">
    <name type="scientific">Tritrichomonas foetus</name>
    <dbReference type="NCBI Taxonomy" id="1144522"/>
    <lineage>
        <taxon>Eukaryota</taxon>
        <taxon>Metamonada</taxon>
        <taxon>Parabasalia</taxon>
        <taxon>Tritrichomonadida</taxon>
        <taxon>Tritrichomonadidae</taxon>
        <taxon>Tritrichomonas</taxon>
    </lineage>
</organism>
<gene>
    <name evidence="1" type="ORF">TRFO_39709</name>
</gene>
<comment type="caution">
    <text evidence="1">The sequence shown here is derived from an EMBL/GenBank/DDBJ whole genome shotgun (WGS) entry which is preliminary data.</text>
</comment>
<dbReference type="RefSeq" id="XP_068347211.1">
    <property type="nucleotide sequence ID" value="XM_068512794.1"/>
</dbReference>
<sequence length="529" mass="61713">MDKIIKTFQQNFFSAIVEFHQGAPLLTVWSQNSLKIGKIDDFLYYVGNTHSIGKEGDILIPPIITQSTFEGHPYFSITSQIPDVNARGFLRVINLIVAHNNTRPIVNQELVDLMNEFQQNALKLFFDEIPTYFLAVNHFYNEITDDDMKKPVLLAMIHEMTPILKKLNIDLNNYQKNEKLKIEHFVILNNELRNIKEIIKFDENLERLNTLIDNISLSANLPVFKKDKELDFGISSIQPSKFLNYTFNLQNSHLYENNQPNEEKDQIQSNQTNQSLGLPLNKISSNDKFNKIKFHFSSASFTPLNFQTKLNQNEVFGHLIFSLLSGCKLVIVSKNNEKANELTEQLIHFIPNFDFSKIHVLQGKIEIEYLSQLHASIIICNEANVYELENNFNDNLEQNKENQNEINEICNMSIINLDECLYQGLVCGQKSFVWQLSKIGKEEEYRSYVARSYYQLKTYADNFIRVSNIFLNAEFRNKHQFMTILHANKFQKDDLPMLYYWSKIIPSLNKIYQLLDIPCRSNYFGTIVY</sequence>
<evidence type="ECO:0000313" key="1">
    <source>
        <dbReference type="EMBL" id="OHS94074.1"/>
    </source>
</evidence>
<dbReference type="VEuPathDB" id="TrichDB:TRFO_39709"/>
<evidence type="ECO:0008006" key="3">
    <source>
        <dbReference type="Google" id="ProtNLM"/>
    </source>
</evidence>
<reference evidence="1" key="1">
    <citation type="submission" date="2016-10" db="EMBL/GenBank/DDBJ databases">
        <authorList>
            <person name="Benchimol M."/>
            <person name="Almeida L.G."/>
            <person name="Vasconcelos A.T."/>
            <person name="Perreira-Neves A."/>
            <person name="Rosa I.A."/>
            <person name="Tasca T."/>
            <person name="Bogo M.R."/>
            <person name="de Souza W."/>
        </authorList>
    </citation>
    <scope>NUCLEOTIDE SEQUENCE [LARGE SCALE GENOMIC DNA]</scope>
    <source>
        <strain evidence="1">K</strain>
    </source>
</reference>
<accession>A0A1J4J3Y6</accession>
<name>A0A1J4J3Y6_9EUKA</name>